<dbReference type="FunFam" id="2.40.37.10:FF:000006">
    <property type="entry name" value="Alanine racemase"/>
    <property type="match status" value="1"/>
</dbReference>
<dbReference type="GO" id="GO:0005829">
    <property type="term" value="C:cytosol"/>
    <property type="evidence" value="ECO:0007669"/>
    <property type="project" value="TreeGrafter"/>
</dbReference>
<dbReference type="NCBIfam" id="TIGR00492">
    <property type="entry name" value="alr"/>
    <property type="match status" value="1"/>
</dbReference>
<name>A0A1M4ZSA8_9FIRM</name>
<dbReference type="InterPro" id="IPR001608">
    <property type="entry name" value="Ala_racemase_N"/>
</dbReference>
<evidence type="ECO:0000259" key="8">
    <source>
        <dbReference type="SMART" id="SM01005"/>
    </source>
</evidence>
<dbReference type="CDD" id="cd00430">
    <property type="entry name" value="PLPDE_III_AR"/>
    <property type="match status" value="1"/>
</dbReference>
<dbReference type="AlphaFoldDB" id="A0A1M4ZSA8"/>
<dbReference type="InterPro" id="IPR029066">
    <property type="entry name" value="PLP-binding_barrel"/>
</dbReference>
<dbReference type="Pfam" id="PF00842">
    <property type="entry name" value="Ala_racemase_C"/>
    <property type="match status" value="1"/>
</dbReference>
<evidence type="ECO:0000256" key="7">
    <source>
        <dbReference type="PIRSR" id="PIRSR600821-52"/>
    </source>
</evidence>
<feature type="active site" description="Proton acceptor; specific for D-alanine" evidence="5">
    <location>
        <position position="36"/>
    </location>
</feature>
<dbReference type="InterPro" id="IPR011079">
    <property type="entry name" value="Ala_racemase_C"/>
</dbReference>
<comment type="similarity">
    <text evidence="5">Belongs to the alanine racemase family.</text>
</comment>
<dbReference type="Proteomes" id="UP000184148">
    <property type="component" value="Unassembled WGS sequence"/>
</dbReference>
<dbReference type="FunFam" id="3.20.20.10:FF:000002">
    <property type="entry name" value="Alanine racemase"/>
    <property type="match status" value="1"/>
</dbReference>
<comment type="cofactor">
    <cofactor evidence="2 5 6">
        <name>pyridoxal 5'-phosphate</name>
        <dbReference type="ChEBI" id="CHEBI:597326"/>
    </cofactor>
</comment>
<feature type="binding site" evidence="5 7">
    <location>
        <position position="134"/>
    </location>
    <ligand>
        <name>substrate</name>
    </ligand>
</feature>
<dbReference type="GO" id="GO:0009252">
    <property type="term" value="P:peptidoglycan biosynthetic process"/>
    <property type="evidence" value="ECO:0007669"/>
    <property type="project" value="TreeGrafter"/>
</dbReference>
<dbReference type="RefSeq" id="WP_073239317.1">
    <property type="nucleotide sequence ID" value="NZ_FQUY01000014.1"/>
</dbReference>
<evidence type="ECO:0000256" key="2">
    <source>
        <dbReference type="ARBA" id="ARBA00001933"/>
    </source>
</evidence>
<dbReference type="Pfam" id="PF01168">
    <property type="entry name" value="Ala_racemase_N"/>
    <property type="match status" value="1"/>
</dbReference>
<dbReference type="GO" id="GO:0030170">
    <property type="term" value="F:pyridoxal phosphate binding"/>
    <property type="evidence" value="ECO:0007669"/>
    <property type="project" value="UniProtKB-UniRule"/>
</dbReference>
<organism evidence="9 10">
    <name type="scientific">Desulforamulus putei DSM 12395</name>
    <dbReference type="NCBI Taxonomy" id="1121429"/>
    <lineage>
        <taxon>Bacteria</taxon>
        <taxon>Bacillati</taxon>
        <taxon>Bacillota</taxon>
        <taxon>Clostridia</taxon>
        <taxon>Eubacteriales</taxon>
        <taxon>Peptococcaceae</taxon>
        <taxon>Desulforamulus</taxon>
    </lineage>
</organism>
<feature type="active site" description="Proton acceptor; specific for L-alanine" evidence="5">
    <location>
        <position position="265"/>
    </location>
</feature>
<dbReference type="GO" id="GO:0008784">
    <property type="term" value="F:alanine racemase activity"/>
    <property type="evidence" value="ECO:0007669"/>
    <property type="project" value="UniProtKB-UniRule"/>
</dbReference>
<dbReference type="InterPro" id="IPR000821">
    <property type="entry name" value="Ala_racemase"/>
</dbReference>
<comment type="catalytic activity">
    <reaction evidence="1 5">
        <text>L-alanine = D-alanine</text>
        <dbReference type="Rhea" id="RHEA:20249"/>
        <dbReference type="ChEBI" id="CHEBI:57416"/>
        <dbReference type="ChEBI" id="CHEBI:57972"/>
        <dbReference type="EC" id="5.1.1.1"/>
    </reaction>
</comment>
<dbReference type="SUPFAM" id="SSF50621">
    <property type="entry name" value="Alanine racemase C-terminal domain-like"/>
    <property type="match status" value="1"/>
</dbReference>
<proteinExistence type="inferred from homology"/>
<comment type="pathway">
    <text evidence="5">Amino-acid biosynthesis; D-alanine biosynthesis; D-alanine from L-alanine: step 1/1.</text>
</comment>
<gene>
    <name evidence="9" type="ORF">SAMN02745133_02078</name>
</gene>
<evidence type="ECO:0000313" key="10">
    <source>
        <dbReference type="Proteomes" id="UP000184148"/>
    </source>
</evidence>
<accession>A0A1M4ZSA8</accession>
<evidence type="ECO:0000256" key="4">
    <source>
        <dbReference type="ARBA" id="ARBA00023235"/>
    </source>
</evidence>
<dbReference type="UniPathway" id="UPA00042">
    <property type="reaction ID" value="UER00497"/>
</dbReference>
<dbReference type="Gene3D" id="3.20.20.10">
    <property type="entry name" value="Alanine racemase"/>
    <property type="match status" value="1"/>
</dbReference>
<comment type="function">
    <text evidence="5">Catalyzes the interconversion of L-alanine and D-alanine. May also act on other amino acids.</text>
</comment>
<evidence type="ECO:0000256" key="6">
    <source>
        <dbReference type="PIRSR" id="PIRSR600821-50"/>
    </source>
</evidence>
<dbReference type="PANTHER" id="PTHR30511">
    <property type="entry name" value="ALANINE RACEMASE"/>
    <property type="match status" value="1"/>
</dbReference>
<feature type="modified residue" description="N6-(pyridoxal phosphate)lysine" evidence="5 6">
    <location>
        <position position="36"/>
    </location>
</feature>
<dbReference type="EC" id="5.1.1.1" evidence="5"/>
<evidence type="ECO:0000256" key="5">
    <source>
        <dbReference type="HAMAP-Rule" id="MF_01201"/>
    </source>
</evidence>
<dbReference type="STRING" id="1121429.SAMN02745133_02078"/>
<dbReference type="GO" id="GO:0030632">
    <property type="term" value="P:D-alanine biosynthetic process"/>
    <property type="evidence" value="ECO:0007669"/>
    <property type="project" value="UniProtKB-UniRule"/>
</dbReference>
<sequence>MTEPIWAEINLGAIRHNIHEVRKLVGPRREIMAVVKANGYGHGAVQVAKAALEAGATRLAVARLSEALELRRAGIEAPVLIFGYVCPDQLASALENQIILTVYRFDMAEQIARAAENKGVRATVHLKVDTGMGRLGFPAGEEGAAAIKRICQLPGLRAEGIYTHFAAADERDKSYTRWQFDRFLSLLNNLEHRGISFPLRHCANSAAIIDFPESYLDLVRPGIMMYGLYPSEQVNKSRVHLQPAMTLKARIAHVKKVEPGTKISYGCTYTVPGPTVIASLPLGYADGYPRLLSSRGQVLVRGQRAPVVGRVCMDQCMVDVGHIPGVQVNDPVIIFGQDKNNKLPVEEVAAWLGTINYEVVCWVGSRVPRVYTG</sequence>
<dbReference type="OrthoDB" id="9813814at2"/>
<feature type="domain" description="Alanine racemase C-terminal" evidence="8">
    <location>
        <begin position="244"/>
        <end position="372"/>
    </location>
</feature>
<dbReference type="HAMAP" id="MF_01201">
    <property type="entry name" value="Ala_racemase"/>
    <property type="match status" value="1"/>
</dbReference>
<dbReference type="SMART" id="SM01005">
    <property type="entry name" value="Ala_racemase_C"/>
    <property type="match status" value="1"/>
</dbReference>
<keyword evidence="4 5" id="KW-0413">Isomerase</keyword>
<protein>
    <recommendedName>
        <fullName evidence="5">Alanine racemase</fullName>
        <ecNumber evidence="5">5.1.1.1</ecNumber>
    </recommendedName>
</protein>
<dbReference type="PANTHER" id="PTHR30511:SF0">
    <property type="entry name" value="ALANINE RACEMASE, CATABOLIC-RELATED"/>
    <property type="match status" value="1"/>
</dbReference>
<keyword evidence="10" id="KW-1185">Reference proteome</keyword>
<dbReference type="EMBL" id="FQUY01000014">
    <property type="protein sequence ID" value="SHF20652.1"/>
    <property type="molecule type" value="Genomic_DNA"/>
</dbReference>
<evidence type="ECO:0000313" key="9">
    <source>
        <dbReference type="EMBL" id="SHF20652.1"/>
    </source>
</evidence>
<keyword evidence="3 5" id="KW-0663">Pyridoxal phosphate</keyword>
<evidence type="ECO:0000256" key="1">
    <source>
        <dbReference type="ARBA" id="ARBA00000316"/>
    </source>
</evidence>
<dbReference type="Gene3D" id="2.40.37.10">
    <property type="entry name" value="Lyase, Ornithine Decarboxylase, Chain A, domain 1"/>
    <property type="match status" value="1"/>
</dbReference>
<dbReference type="SUPFAM" id="SSF51419">
    <property type="entry name" value="PLP-binding barrel"/>
    <property type="match status" value="1"/>
</dbReference>
<dbReference type="PRINTS" id="PR00992">
    <property type="entry name" value="ALARACEMASE"/>
</dbReference>
<reference evidence="10" key="1">
    <citation type="submission" date="2016-11" db="EMBL/GenBank/DDBJ databases">
        <authorList>
            <person name="Varghese N."/>
            <person name="Submissions S."/>
        </authorList>
    </citation>
    <scope>NUCLEOTIDE SEQUENCE [LARGE SCALE GENOMIC DNA]</scope>
    <source>
        <strain evidence="10">DSM 12395</strain>
    </source>
</reference>
<dbReference type="PROSITE" id="PS00395">
    <property type="entry name" value="ALANINE_RACEMASE"/>
    <property type="match status" value="1"/>
</dbReference>
<evidence type="ECO:0000256" key="3">
    <source>
        <dbReference type="ARBA" id="ARBA00022898"/>
    </source>
</evidence>
<dbReference type="InterPro" id="IPR009006">
    <property type="entry name" value="Ala_racemase/Decarboxylase_C"/>
</dbReference>
<feature type="binding site" evidence="5 7">
    <location>
        <position position="313"/>
    </location>
    <ligand>
        <name>substrate</name>
    </ligand>
</feature>
<dbReference type="InterPro" id="IPR020622">
    <property type="entry name" value="Ala_racemase_pyridoxalP-BS"/>
</dbReference>